<dbReference type="WBParaSite" id="SVE_1989400.1">
    <property type="protein sequence ID" value="SVE_1989400.1"/>
    <property type="gene ID" value="SVE_1989400"/>
</dbReference>
<name>A0A0K0G579_STRVS</name>
<dbReference type="AlphaFoldDB" id="A0A0K0G579"/>
<sequence>MTSRTIIDHYFFQDEDGTSLTVDITRNQSDDKSKRNGIMETWKSDLSEDYKYLYKLILRHPYLFDEAIFRVSESINRQNSQFFGHTKF</sequence>
<dbReference type="Proteomes" id="UP000035680">
    <property type="component" value="Unassembled WGS sequence"/>
</dbReference>
<organism evidence="1 2">
    <name type="scientific">Strongyloides venezuelensis</name>
    <name type="common">Threadworm</name>
    <dbReference type="NCBI Taxonomy" id="75913"/>
    <lineage>
        <taxon>Eukaryota</taxon>
        <taxon>Metazoa</taxon>
        <taxon>Ecdysozoa</taxon>
        <taxon>Nematoda</taxon>
        <taxon>Chromadorea</taxon>
        <taxon>Rhabditida</taxon>
        <taxon>Tylenchina</taxon>
        <taxon>Panagrolaimomorpha</taxon>
        <taxon>Strongyloidoidea</taxon>
        <taxon>Strongyloididae</taxon>
        <taxon>Strongyloides</taxon>
    </lineage>
</organism>
<keyword evidence="1" id="KW-1185">Reference proteome</keyword>
<evidence type="ECO:0000313" key="2">
    <source>
        <dbReference type="WBParaSite" id="SVE_1989400.1"/>
    </source>
</evidence>
<reference evidence="1" key="1">
    <citation type="submission" date="2014-07" db="EMBL/GenBank/DDBJ databases">
        <authorList>
            <person name="Martin A.A"/>
            <person name="De Silva N."/>
        </authorList>
    </citation>
    <scope>NUCLEOTIDE SEQUENCE</scope>
</reference>
<protein>
    <submittedName>
        <fullName evidence="2">Uncharacterized protein</fullName>
    </submittedName>
</protein>
<accession>A0A0K0G579</accession>
<evidence type="ECO:0000313" key="1">
    <source>
        <dbReference type="Proteomes" id="UP000035680"/>
    </source>
</evidence>
<reference evidence="2" key="2">
    <citation type="submission" date="2015-08" db="UniProtKB">
        <authorList>
            <consortium name="WormBaseParasite"/>
        </authorList>
    </citation>
    <scope>IDENTIFICATION</scope>
</reference>
<proteinExistence type="predicted"/>